<comment type="similarity">
    <text evidence="2">Belongs to the oxygen-dependent FAD-linked oxidoreductase family.</text>
</comment>
<keyword evidence="8" id="KW-1185">Reference proteome</keyword>
<dbReference type="InterPro" id="IPR016169">
    <property type="entry name" value="FAD-bd_PCMH_sub2"/>
</dbReference>
<sequence length="463" mass="49765">MSAPIHHQSTTTKLDAFTDLDTRLGGRAFRPGHPEFESAVRLWNGMIEDRPAVVVRPTTTADVSTAIRYGRENDLEISIKGGGHNVAGFATNRGGMMIDLEHMRQVQVDASARSARVGAGARWSDVDAATGAFDLATTGGVISTTGVAGVTLGGGVGWLVGKHGLTIDNLRAVDLVTADGQALTASADSHPDLFWALRGGGGNFGVATSFEYEVHPLRTVFAGMVAHPPSRAREVLEFHREITAQAPDELTVYCGLMAEPEHGSRVAALAFCWSGDPADAEAVVGPILTFGPPIMTMADTMPYAAWNGGNDPLFPYGRRYYWKGALMRDLDNRVLDAVAAFAADPPLPWLNATIEHYGGAMNRKPTGATAFPHRDARYQLVIVGAWDEPHQDATGIRWARDLHAAVEPFGTAGDFLNFTAGDGADAERVARAGYGPNWEALTRVKREYDPDNIFHRNHNVTPA</sequence>
<dbReference type="SUPFAM" id="SSF56176">
    <property type="entry name" value="FAD-binding/transporter-associated domain-like"/>
    <property type="match status" value="1"/>
</dbReference>
<dbReference type="Proteomes" id="UP001500622">
    <property type="component" value="Unassembled WGS sequence"/>
</dbReference>
<evidence type="ECO:0000256" key="2">
    <source>
        <dbReference type="ARBA" id="ARBA00005466"/>
    </source>
</evidence>
<dbReference type="Gene3D" id="3.30.465.10">
    <property type="match status" value="1"/>
</dbReference>
<dbReference type="PANTHER" id="PTHR42973:SF39">
    <property type="entry name" value="FAD-BINDING PCMH-TYPE DOMAIN-CONTAINING PROTEIN"/>
    <property type="match status" value="1"/>
</dbReference>
<proteinExistence type="inferred from homology"/>
<evidence type="ECO:0000256" key="5">
    <source>
        <dbReference type="ARBA" id="ARBA00023002"/>
    </source>
</evidence>
<evidence type="ECO:0000256" key="3">
    <source>
        <dbReference type="ARBA" id="ARBA00022630"/>
    </source>
</evidence>
<dbReference type="InterPro" id="IPR016167">
    <property type="entry name" value="FAD-bd_PCMH_sub1"/>
</dbReference>
<evidence type="ECO:0000259" key="6">
    <source>
        <dbReference type="PROSITE" id="PS51387"/>
    </source>
</evidence>
<dbReference type="Pfam" id="PF01565">
    <property type="entry name" value="FAD_binding_4"/>
    <property type="match status" value="1"/>
</dbReference>
<evidence type="ECO:0000313" key="8">
    <source>
        <dbReference type="Proteomes" id="UP001500622"/>
    </source>
</evidence>
<dbReference type="InterPro" id="IPR006094">
    <property type="entry name" value="Oxid_FAD_bind_N"/>
</dbReference>
<reference evidence="8" key="1">
    <citation type="journal article" date="2019" name="Int. J. Syst. Evol. Microbiol.">
        <title>The Global Catalogue of Microorganisms (GCM) 10K type strain sequencing project: providing services to taxonomists for standard genome sequencing and annotation.</title>
        <authorList>
            <consortium name="The Broad Institute Genomics Platform"/>
            <consortium name="The Broad Institute Genome Sequencing Center for Infectious Disease"/>
            <person name="Wu L."/>
            <person name="Ma J."/>
        </authorList>
    </citation>
    <scope>NUCLEOTIDE SEQUENCE [LARGE SCALE GENOMIC DNA]</scope>
    <source>
        <strain evidence="8">JCM 17810</strain>
    </source>
</reference>
<dbReference type="InterPro" id="IPR050416">
    <property type="entry name" value="FAD-linked_Oxidoreductase"/>
</dbReference>
<dbReference type="PROSITE" id="PS51387">
    <property type="entry name" value="FAD_PCMH"/>
    <property type="match status" value="1"/>
</dbReference>
<evidence type="ECO:0000256" key="1">
    <source>
        <dbReference type="ARBA" id="ARBA00001974"/>
    </source>
</evidence>
<dbReference type="PANTHER" id="PTHR42973">
    <property type="entry name" value="BINDING OXIDOREDUCTASE, PUTATIVE (AFU_ORTHOLOGUE AFUA_1G17690)-RELATED"/>
    <property type="match status" value="1"/>
</dbReference>
<dbReference type="InterPro" id="IPR036318">
    <property type="entry name" value="FAD-bd_PCMH-like_sf"/>
</dbReference>
<comment type="cofactor">
    <cofactor evidence="1">
        <name>FAD</name>
        <dbReference type="ChEBI" id="CHEBI:57692"/>
    </cofactor>
</comment>
<gene>
    <name evidence="7" type="ORF">GCM10023169_33050</name>
</gene>
<dbReference type="RefSeq" id="WP_345217529.1">
    <property type="nucleotide sequence ID" value="NZ_BAABGN010000013.1"/>
</dbReference>
<protein>
    <submittedName>
        <fullName evidence="7">FAD-binding oxidoreductase</fullName>
    </submittedName>
</protein>
<dbReference type="InterPro" id="IPR012951">
    <property type="entry name" value="BBE"/>
</dbReference>
<keyword evidence="5" id="KW-0560">Oxidoreductase</keyword>
<name>A0ABP8LHY0_9MICO</name>
<dbReference type="InterPro" id="IPR016166">
    <property type="entry name" value="FAD-bd_PCMH"/>
</dbReference>
<comment type="caution">
    <text evidence="7">The sequence shown here is derived from an EMBL/GenBank/DDBJ whole genome shotgun (WGS) entry which is preliminary data.</text>
</comment>
<keyword evidence="4" id="KW-0274">FAD</keyword>
<dbReference type="EMBL" id="BAABGN010000013">
    <property type="protein sequence ID" value="GAA4430080.1"/>
    <property type="molecule type" value="Genomic_DNA"/>
</dbReference>
<feature type="domain" description="FAD-binding PCMH-type" evidence="6">
    <location>
        <begin position="46"/>
        <end position="217"/>
    </location>
</feature>
<dbReference type="Pfam" id="PF08031">
    <property type="entry name" value="BBE"/>
    <property type="match status" value="1"/>
</dbReference>
<dbReference type="InterPro" id="IPR006093">
    <property type="entry name" value="Oxy_OxRdtase_FAD_BS"/>
</dbReference>
<dbReference type="Gene3D" id="3.30.43.10">
    <property type="entry name" value="Uridine Diphospho-n-acetylenolpyruvylglucosamine Reductase, domain 2"/>
    <property type="match status" value="1"/>
</dbReference>
<organism evidence="7 8">
    <name type="scientific">Georgenia halophila</name>
    <dbReference type="NCBI Taxonomy" id="620889"/>
    <lineage>
        <taxon>Bacteria</taxon>
        <taxon>Bacillati</taxon>
        <taxon>Actinomycetota</taxon>
        <taxon>Actinomycetes</taxon>
        <taxon>Micrococcales</taxon>
        <taxon>Bogoriellaceae</taxon>
        <taxon>Georgenia</taxon>
    </lineage>
</organism>
<dbReference type="Gene3D" id="3.40.462.20">
    <property type="match status" value="1"/>
</dbReference>
<keyword evidence="3" id="KW-0285">Flavoprotein</keyword>
<accession>A0ABP8LHY0</accession>
<evidence type="ECO:0000313" key="7">
    <source>
        <dbReference type="EMBL" id="GAA4430080.1"/>
    </source>
</evidence>
<evidence type="ECO:0000256" key="4">
    <source>
        <dbReference type="ARBA" id="ARBA00022827"/>
    </source>
</evidence>
<dbReference type="PROSITE" id="PS00862">
    <property type="entry name" value="OX2_COVAL_FAD"/>
    <property type="match status" value="1"/>
</dbReference>